<proteinExistence type="predicted"/>
<keyword evidence="2" id="KW-0963">Cytoplasm</keyword>
<dbReference type="PRINTS" id="PR00081">
    <property type="entry name" value="GDHRDH"/>
</dbReference>
<dbReference type="OrthoDB" id="153074at2759"/>
<dbReference type="STRING" id="307972.A0A2G8JTW8"/>
<accession>A0A2G8JTW8</accession>
<dbReference type="InterPro" id="IPR036291">
    <property type="entry name" value="NAD(P)-bd_dom_sf"/>
</dbReference>
<evidence type="ECO:0000256" key="1">
    <source>
        <dbReference type="ARBA" id="ARBA00004496"/>
    </source>
</evidence>
<keyword evidence="3" id="KW-0521">NADP</keyword>
<keyword evidence="4" id="KW-0560">Oxidoreductase</keyword>
<organism evidence="5 6">
    <name type="scientific">Stichopus japonicus</name>
    <name type="common">Sea cucumber</name>
    <dbReference type="NCBI Taxonomy" id="307972"/>
    <lineage>
        <taxon>Eukaryota</taxon>
        <taxon>Metazoa</taxon>
        <taxon>Echinodermata</taxon>
        <taxon>Eleutherozoa</taxon>
        <taxon>Echinozoa</taxon>
        <taxon>Holothuroidea</taxon>
        <taxon>Aspidochirotacea</taxon>
        <taxon>Aspidochirotida</taxon>
        <taxon>Stichopodidae</taxon>
        <taxon>Apostichopus</taxon>
    </lineage>
</organism>
<gene>
    <name evidence="5" type="ORF">BSL78_24004</name>
</gene>
<evidence type="ECO:0000256" key="3">
    <source>
        <dbReference type="ARBA" id="ARBA00022857"/>
    </source>
</evidence>
<comment type="caution">
    <text evidence="5">The sequence shown here is derived from an EMBL/GenBank/DDBJ whole genome shotgun (WGS) entry which is preliminary data.</text>
</comment>
<evidence type="ECO:0008006" key="7">
    <source>
        <dbReference type="Google" id="ProtNLM"/>
    </source>
</evidence>
<evidence type="ECO:0000313" key="5">
    <source>
        <dbReference type="EMBL" id="PIK39160.1"/>
    </source>
</evidence>
<sequence length="273" mass="29862">MKMPLSLRVPTLGIVTGASRGIGRAIALQLAKRIGPSSSLYLTARSKQGLEETAHVISKEVNNNIDITCISSDLSNEKSATKLTDNLFGDLRKRKPDFSHAILVHNAATLGPLGKYSREVSDAGDIQNYCLLNITSPIVLTSLFLQLFGENSGLRKTVVQLTSRSGVLPQKTMHLYGMGKAARDMYFRVVALEEPQVKVMNFNPGFVNTEMFSGLQGSVDADFRASRIFLSEQSYFLKPEESAGAMLTAVEEDKFESGATVLSYDVMDIDITK</sequence>
<dbReference type="AlphaFoldDB" id="A0A2G8JTW8"/>
<dbReference type="GO" id="GO:0006729">
    <property type="term" value="P:tetrahydrobiopterin biosynthetic process"/>
    <property type="evidence" value="ECO:0007669"/>
    <property type="project" value="TreeGrafter"/>
</dbReference>
<evidence type="ECO:0000313" key="6">
    <source>
        <dbReference type="Proteomes" id="UP000230750"/>
    </source>
</evidence>
<dbReference type="Gene3D" id="3.40.50.720">
    <property type="entry name" value="NAD(P)-binding Rossmann-like Domain"/>
    <property type="match status" value="1"/>
</dbReference>
<reference evidence="5 6" key="1">
    <citation type="journal article" date="2017" name="PLoS Biol.">
        <title>The sea cucumber genome provides insights into morphological evolution and visceral regeneration.</title>
        <authorList>
            <person name="Zhang X."/>
            <person name="Sun L."/>
            <person name="Yuan J."/>
            <person name="Sun Y."/>
            <person name="Gao Y."/>
            <person name="Zhang L."/>
            <person name="Li S."/>
            <person name="Dai H."/>
            <person name="Hamel J.F."/>
            <person name="Liu C."/>
            <person name="Yu Y."/>
            <person name="Liu S."/>
            <person name="Lin W."/>
            <person name="Guo K."/>
            <person name="Jin S."/>
            <person name="Xu P."/>
            <person name="Storey K.B."/>
            <person name="Huan P."/>
            <person name="Zhang T."/>
            <person name="Zhou Y."/>
            <person name="Zhang J."/>
            <person name="Lin C."/>
            <person name="Li X."/>
            <person name="Xing L."/>
            <person name="Huo D."/>
            <person name="Sun M."/>
            <person name="Wang L."/>
            <person name="Mercier A."/>
            <person name="Li F."/>
            <person name="Yang H."/>
            <person name="Xiang J."/>
        </authorList>
    </citation>
    <scope>NUCLEOTIDE SEQUENCE [LARGE SCALE GENOMIC DNA]</scope>
    <source>
        <strain evidence="5">Shaxun</strain>
        <tissue evidence="5">Muscle</tissue>
    </source>
</reference>
<dbReference type="Pfam" id="PF00106">
    <property type="entry name" value="adh_short"/>
    <property type="match status" value="1"/>
</dbReference>
<dbReference type="PANTHER" id="PTHR44085:SF2">
    <property type="entry name" value="SEPIAPTERIN REDUCTASE"/>
    <property type="match status" value="1"/>
</dbReference>
<dbReference type="InterPro" id="IPR002347">
    <property type="entry name" value="SDR_fam"/>
</dbReference>
<dbReference type="PANTHER" id="PTHR44085">
    <property type="entry name" value="SEPIAPTERIN REDUCTASE"/>
    <property type="match status" value="1"/>
</dbReference>
<dbReference type="SUPFAM" id="SSF51735">
    <property type="entry name" value="NAD(P)-binding Rossmann-fold domains"/>
    <property type="match status" value="1"/>
</dbReference>
<dbReference type="GO" id="GO:0004757">
    <property type="term" value="F:sepiapterin reductase (NADP+) activity"/>
    <property type="evidence" value="ECO:0007669"/>
    <property type="project" value="TreeGrafter"/>
</dbReference>
<evidence type="ECO:0000256" key="2">
    <source>
        <dbReference type="ARBA" id="ARBA00022490"/>
    </source>
</evidence>
<keyword evidence="6" id="KW-1185">Reference proteome</keyword>
<protein>
    <recommendedName>
        <fullName evidence="7">Sepiapterin reductase</fullName>
    </recommendedName>
</protein>
<evidence type="ECO:0000256" key="4">
    <source>
        <dbReference type="ARBA" id="ARBA00023002"/>
    </source>
</evidence>
<comment type="subcellular location">
    <subcellularLocation>
        <location evidence="1">Cytoplasm</location>
    </subcellularLocation>
</comment>
<dbReference type="Proteomes" id="UP000230750">
    <property type="component" value="Unassembled WGS sequence"/>
</dbReference>
<dbReference type="EMBL" id="MRZV01001270">
    <property type="protein sequence ID" value="PIK39160.1"/>
    <property type="molecule type" value="Genomic_DNA"/>
</dbReference>
<name>A0A2G8JTW8_STIJA</name>
<dbReference type="InterPro" id="IPR051721">
    <property type="entry name" value="Biopterin_syn/organic_redct"/>
</dbReference>
<dbReference type="GO" id="GO:0005737">
    <property type="term" value="C:cytoplasm"/>
    <property type="evidence" value="ECO:0007669"/>
    <property type="project" value="UniProtKB-SubCell"/>
</dbReference>